<dbReference type="AlphaFoldDB" id="A0A0F9PDX2"/>
<sequence>VDVYRDDRRDEKFRQLEEDARPFDWKTEEGRTKHQKVWSEINKENVKRAKAILKRFKEKNSDAVFYTFKYSDNESCIPLGSEKRCCADHP</sequence>
<accession>A0A0F9PDX2</accession>
<dbReference type="EMBL" id="LAZR01006515">
    <property type="protein sequence ID" value="KKM91562.1"/>
    <property type="molecule type" value="Genomic_DNA"/>
</dbReference>
<name>A0A0F9PDX2_9ZZZZ</name>
<gene>
    <name evidence="1" type="ORF">LCGC14_1227220</name>
</gene>
<protein>
    <submittedName>
        <fullName evidence="1">Uncharacterized protein</fullName>
    </submittedName>
</protein>
<feature type="non-terminal residue" evidence="1">
    <location>
        <position position="1"/>
    </location>
</feature>
<organism evidence="1">
    <name type="scientific">marine sediment metagenome</name>
    <dbReference type="NCBI Taxonomy" id="412755"/>
    <lineage>
        <taxon>unclassified sequences</taxon>
        <taxon>metagenomes</taxon>
        <taxon>ecological metagenomes</taxon>
    </lineage>
</organism>
<reference evidence="1" key="1">
    <citation type="journal article" date="2015" name="Nature">
        <title>Complex archaea that bridge the gap between prokaryotes and eukaryotes.</title>
        <authorList>
            <person name="Spang A."/>
            <person name="Saw J.H."/>
            <person name="Jorgensen S.L."/>
            <person name="Zaremba-Niedzwiedzka K."/>
            <person name="Martijn J."/>
            <person name="Lind A.E."/>
            <person name="van Eijk R."/>
            <person name="Schleper C."/>
            <person name="Guy L."/>
            <person name="Ettema T.J."/>
        </authorList>
    </citation>
    <scope>NUCLEOTIDE SEQUENCE</scope>
</reference>
<evidence type="ECO:0000313" key="1">
    <source>
        <dbReference type="EMBL" id="KKM91562.1"/>
    </source>
</evidence>
<comment type="caution">
    <text evidence="1">The sequence shown here is derived from an EMBL/GenBank/DDBJ whole genome shotgun (WGS) entry which is preliminary data.</text>
</comment>
<proteinExistence type="predicted"/>